<protein>
    <submittedName>
        <fullName evidence="1">Uncharacterized protein</fullName>
    </submittedName>
</protein>
<dbReference type="RefSeq" id="WP_203949195.1">
    <property type="nucleotide sequence ID" value="NZ_BOOR01000078.1"/>
</dbReference>
<name>A0A8J3Y1Q0_9ACTN</name>
<comment type="caution">
    <text evidence="1">The sequence shown here is derived from an EMBL/GenBank/DDBJ whole genome shotgun (WGS) entry which is preliminary data.</text>
</comment>
<evidence type="ECO:0000313" key="1">
    <source>
        <dbReference type="EMBL" id="GII59125.1"/>
    </source>
</evidence>
<evidence type="ECO:0000313" key="2">
    <source>
        <dbReference type="Proteomes" id="UP000605992"/>
    </source>
</evidence>
<keyword evidence="2" id="KW-1185">Reference proteome</keyword>
<dbReference type="AlphaFoldDB" id="A0A8J3Y1Q0"/>
<organism evidence="1 2">
    <name type="scientific">Planotetraspora thailandica</name>
    <dbReference type="NCBI Taxonomy" id="487172"/>
    <lineage>
        <taxon>Bacteria</taxon>
        <taxon>Bacillati</taxon>
        <taxon>Actinomycetota</taxon>
        <taxon>Actinomycetes</taxon>
        <taxon>Streptosporangiales</taxon>
        <taxon>Streptosporangiaceae</taxon>
        <taxon>Planotetraspora</taxon>
    </lineage>
</organism>
<dbReference type="EMBL" id="BOOR01000078">
    <property type="protein sequence ID" value="GII59125.1"/>
    <property type="molecule type" value="Genomic_DNA"/>
</dbReference>
<proteinExistence type="predicted"/>
<dbReference type="Proteomes" id="UP000605992">
    <property type="component" value="Unassembled WGS sequence"/>
</dbReference>
<reference evidence="1" key="1">
    <citation type="submission" date="2021-01" db="EMBL/GenBank/DDBJ databases">
        <title>Whole genome shotgun sequence of Planotetraspora thailandica NBRC 104271.</title>
        <authorList>
            <person name="Komaki H."/>
            <person name="Tamura T."/>
        </authorList>
    </citation>
    <scope>NUCLEOTIDE SEQUENCE</scope>
    <source>
        <strain evidence="1">NBRC 104271</strain>
    </source>
</reference>
<gene>
    <name evidence="1" type="ORF">Pth03_75140</name>
</gene>
<accession>A0A8J3Y1Q0</accession>
<sequence length="195" mass="21870">MLVAVAFLLLLHLWGLRIFGFGVIDYQRFGDVGSWAQGIGTVAAVAVAFRQIKQQEAARLDDIARQDRRERTQVFCWMSFLDDDSQGQLGWYLCFNNLTPLPINAWTLTVRERGTGKQVGKLDVTHLDPIAPGFSRIRTRIPVHALTEPVCELDFVDLAGECWRRSSLGPLAYIPEVTIHGQVAGRSEAVRFEAD</sequence>